<dbReference type="InterPro" id="IPR011053">
    <property type="entry name" value="Single_hybrid_motif"/>
</dbReference>
<proteinExistence type="predicted"/>
<dbReference type="GO" id="GO:0005524">
    <property type="term" value="F:ATP binding"/>
    <property type="evidence" value="ECO:0007669"/>
    <property type="project" value="UniProtKB-UniRule"/>
</dbReference>
<dbReference type="STRING" id="690567.877"/>
<evidence type="ECO:0000259" key="7">
    <source>
        <dbReference type="PROSITE" id="PS50968"/>
    </source>
</evidence>
<dbReference type="Pfam" id="PF00364">
    <property type="entry name" value="Biotin_lipoyl"/>
    <property type="match status" value="1"/>
</dbReference>
<dbReference type="SMART" id="SM00878">
    <property type="entry name" value="Biotin_carb_C"/>
    <property type="match status" value="1"/>
</dbReference>
<evidence type="ECO:0000256" key="1">
    <source>
        <dbReference type="ARBA" id="ARBA00001953"/>
    </source>
</evidence>
<dbReference type="PROSITE" id="PS00867">
    <property type="entry name" value="CPSASE_2"/>
    <property type="match status" value="1"/>
</dbReference>
<feature type="domain" description="ATP-grasp" evidence="8">
    <location>
        <begin position="120"/>
        <end position="321"/>
    </location>
</feature>
<keyword evidence="11" id="KW-1185">Reference proteome</keyword>
<dbReference type="CDD" id="cd06850">
    <property type="entry name" value="biotinyl_domain"/>
    <property type="match status" value="1"/>
</dbReference>
<dbReference type="Pfam" id="PF02786">
    <property type="entry name" value="CPSase_L_D2"/>
    <property type="match status" value="1"/>
</dbReference>
<dbReference type="InterPro" id="IPR005479">
    <property type="entry name" value="CPAse_ATP-bd"/>
</dbReference>
<dbReference type="AlphaFoldDB" id="A0A0E3W2W3"/>
<evidence type="ECO:0000256" key="3">
    <source>
        <dbReference type="ARBA" id="ARBA00022741"/>
    </source>
</evidence>
<dbReference type="GO" id="GO:0016874">
    <property type="term" value="F:ligase activity"/>
    <property type="evidence" value="ECO:0007669"/>
    <property type="project" value="UniProtKB-KW"/>
</dbReference>
<dbReference type="InterPro" id="IPR005481">
    <property type="entry name" value="BC-like_N"/>
</dbReference>
<comment type="cofactor">
    <cofactor evidence="1">
        <name>biotin</name>
        <dbReference type="ChEBI" id="CHEBI:57586"/>
    </cofactor>
</comment>
<dbReference type="PROSITE" id="PS50975">
    <property type="entry name" value="ATP_GRASP"/>
    <property type="match status" value="1"/>
</dbReference>
<dbReference type="SUPFAM" id="SSF51246">
    <property type="entry name" value="Rudiment single hybrid motif"/>
    <property type="match status" value="1"/>
</dbReference>
<evidence type="ECO:0000256" key="4">
    <source>
        <dbReference type="ARBA" id="ARBA00022840"/>
    </source>
</evidence>
<evidence type="ECO:0000313" key="10">
    <source>
        <dbReference type="EMBL" id="CFX26532.1"/>
    </source>
</evidence>
<dbReference type="SUPFAM" id="SSF52440">
    <property type="entry name" value="PreATP-grasp domain"/>
    <property type="match status" value="1"/>
</dbReference>
<dbReference type="Pfam" id="PF02785">
    <property type="entry name" value="Biotin_carb_C"/>
    <property type="match status" value="1"/>
</dbReference>
<dbReference type="Gene3D" id="3.30.470.20">
    <property type="entry name" value="ATP-grasp fold, B domain"/>
    <property type="match status" value="1"/>
</dbReference>
<accession>A0A0E3W2W3</accession>
<dbReference type="PANTHER" id="PTHR48095:SF5">
    <property type="entry name" value="BLL7292 PROTEIN"/>
    <property type="match status" value="1"/>
</dbReference>
<dbReference type="SUPFAM" id="SSF51230">
    <property type="entry name" value="Single hybrid motif"/>
    <property type="match status" value="1"/>
</dbReference>
<keyword evidence="2" id="KW-0436">Ligase</keyword>
<evidence type="ECO:0000256" key="6">
    <source>
        <dbReference type="PROSITE-ProRule" id="PRU00409"/>
    </source>
</evidence>
<dbReference type="InterPro" id="IPR000089">
    <property type="entry name" value="Biotin_lipoyl"/>
</dbReference>
<dbReference type="Gene3D" id="3.30.1490.20">
    <property type="entry name" value="ATP-grasp fold, A domain"/>
    <property type="match status" value="1"/>
</dbReference>
<feature type="domain" description="Biotin carboxylation" evidence="9">
    <location>
        <begin position="2"/>
        <end position="457"/>
    </location>
</feature>
<dbReference type="PROSITE" id="PS50979">
    <property type="entry name" value="BC"/>
    <property type="match status" value="1"/>
</dbReference>
<dbReference type="InterPro" id="IPR013815">
    <property type="entry name" value="ATP_grasp_subdomain_1"/>
</dbReference>
<dbReference type="InterPro" id="IPR016185">
    <property type="entry name" value="PreATP-grasp_dom_sf"/>
</dbReference>
<sequence>MRMKNILIANRGEIAIRIARAAADLGLGAVAVYSADDDRSLHRRIADRSYALTGRGAGAYLDLEQIIIAAKDTNCDAIHPGYGFLSENATFARRCAEEGLTFIGPRPDLLELFGDKTAARSFAKRCGVPLLPGSAGPVSLEEAREFFLTLGRDASVMIKATLGGGGRGMRPVYKLADLDEAYARCQSEARSAFGLGDVYIEKLIRQPRHIEVQVIGDGKQVIHLGERDCTMQRRSQKIIEVAPSKALTPQLRDKITTAALRLAQEAHFLSLGTIEFLLEGNGGDEALFAFMEVNPRLQVEHTITEEITGIDLVRAQIEIAAGKSLAELGLTDDVPRPRCYAMQLRINMETIDSTGLANPTTGTLNSYEIPSGPGIRVDGYGYNGYTNNPAFDSLLAKLIVTSRSPHYQDVVTKAYRALQEFKIEGIETNIPFLLNLLRRPEMLENNYHTRFIEENASELVSADRPVEDFSASNPSTAPEGTVALKAPVLGRIVDIAVNVGDLVTEGQIVVVMEAMKMEYEVQAEQSGYVMAVNVVQDDVVSSGDPLIFIAAADRFRHVS</sequence>
<dbReference type="InterPro" id="IPR011761">
    <property type="entry name" value="ATP-grasp"/>
</dbReference>
<dbReference type="InterPro" id="IPR001882">
    <property type="entry name" value="Biotin_BS"/>
</dbReference>
<keyword evidence="5" id="KW-0092">Biotin</keyword>
<name>A0A0E3W2W3_9FIRM</name>
<dbReference type="Gene3D" id="3.40.50.20">
    <property type="match status" value="1"/>
</dbReference>
<dbReference type="Pfam" id="PF00289">
    <property type="entry name" value="Biotin_carb_N"/>
    <property type="match status" value="1"/>
</dbReference>
<dbReference type="InterPro" id="IPR011054">
    <property type="entry name" value="Rudment_hybrid_motif"/>
</dbReference>
<dbReference type="FunFam" id="3.40.50.20:FF:000010">
    <property type="entry name" value="Propionyl-CoA carboxylase subunit alpha"/>
    <property type="match status" value="1"/>
</dbReference>
<evidence type="ECO:0000259" key="8">
    <source>
        <dbReference type="PROSITE" id="PS50975"/>
    </source>
</evidence>
<dbReference type="SUPFAM" id="SSF56059">
    <property type="entry name" value="Glutathione synthetase ATP-binding domain-like"/>
    <property type="match status" value="1"/>
</dbReference>
<protein>
    <submittedName>
        <fullName evidence="10">ATP-grasp fold</fullName>
    </submittedName>
</protein>
<dbReference type="PANTHER" id="PTHR48095">
    <property type="entry name" value="PYRUVATE CARBOXYLASE SUBUNIT A"/>
    <property type="match status" value="1"/>
</dbReference>
<evidence type="ECO:0000313" key="11">
    <source>
        <dbReference type="Proteomes" id="UP000045545"/>
    </source>
</evidence>
<dbReference type="InterPro" id="IPR005482">
    <property type="entry name" value="Biotin_COase_C"/>
</dbReference>
<dbReference type="PROSITE" id="PS50968">
    <property type="entry name" value="BIOTINYL_LIPOYL"/>
    <property type="match status" value="1"/>
</dbReference>
<dbReference type="GO" id="GO:0046872">
    <property type="term" value="F:metal ion binding"/>
    <property type="evidence" value="ECO:0007669"/>
    <property type="project" value="InterPro"/>
</dbReference>
<evidence type="ECO:0000256" key="2">
    <source>
        <dbReference type="ARBA" id="ARBA00022598"/>
    </source>
</evidence>
<organism evidence="10 11">
    <name type="scientific">Syntrophomonas zehnderi OL-4</name>
    <dbReference type="NCBI Taxonomy" id="690567"/>
    <lineage>
        <taxon>Bacteria</taxon>
        <taxon>Bacillati</taxon>
        <taxon>Bacillota</taxon>
        <taxon>Clostridia</taxon>
        <taxon>Eubacteriales</taxon>
        <taxon>Syntrophomonadaceae</taxon>
        <taxon>Syntrophomonas</taxon>
    </lineage>
</organism>
<evidence type="ECO:0000259" key="9">
    <source>
        <dbReference type="PROSITE" id="PS50979"/>
    </source>
</evidence>
<keyword evidence="4 6" id="KW-0067">ATP-binding</keyword>
<dbReference type="InterPro" id="IPR051602">
    <property type="entry name" value="ACC_Biotin_Carboxylase"/>
</dbReference>
<dbReference type="InterPro" id="IPR011764">
    <property type="entry name" value="Biotin_carboxylation_dom"/>
</dbReference>
<dbReference type="EMBL" id="CGIH01000013">
    <property type="protein sequence ID" value="CFX26532.1"/>
    <property type="molecule type" value="Genomic_DNA"/>
</dbReference>
<reference evidence="10 11" key="1">
    <citation type="submission" date="2015-03" db="EMBL/GenBank/DDBJ databases">
        <authorList>
            <person name="Murphy D."/>
        </authorList>
    </citation>
    <scope>NUCLEOTIDE SEQUENCE [LARGE SCALE GENOMIC DNA]</scope>
    <source>
        <strain evidence="10 11">OL-4</strain>
    </source>
</reference>
<evidence type="ECO:0000256" key="5">
    <source>
        <dbReference type="ARBA" id="ARBA00023267"/>
    </source>
</evidence>
<dbReference type="PROSITE" id="PS00188">
    <property type="entry name" value="BIOTIN"/>
    <property type="match status" value="1"/>
</dbReference>
<feature type="domain" description="Lipoyl-binding" evidence="7">
    <location>
        <begin position="476"/>
        <end position="550"/>
    </location>
</feature>
<dbReference type="Proteomes" id="UP000045545">
    <property type="component" value="Unassembled WGS sequence"/>
</dbReference>
<dbReference type="RefSeq" id="WP_052729596.1">
    <property type="nucleotide sequence ID" value="NZ_CGIH01000013.1"/>
</dbReference>
<keyword evidence="3 6" id="KW-0547">Nucleotide-binding</keyword>
<gene>
    <name evidence="10" type="ORF">877</name>
</gene>
<dbReference type="Gene3D" id="2.40.50.100">
    <property type="match status" value="1"/>
</dbReference>